<proteinExistence type="predicted"/>
<protein>
    <submittedName>
        <fullName evidence="2">DUF3987 domain-containing protein</fullName>
    </submittedName>
</protein>
<feature type="region of interest" description="Disordered" evidence="1">
    <location>
        <begin position="1"/>
        <end position="22"/>
    </location>
</feature>
<evidence type="ECO:0000313" key="2">
    <source>
        <dbReference type="EMBL" id="MBW4659703.1"/>
    </source>
</evidence>
<dbReference type="InterPro" id="IPR025048">
    <property type="entry name" value="DUF3987"/>
</dbReference>
<reference evidence="2" key="1">
    <citation type="submission" date="2021-05" db="EMBL/GenBank/DDBJ databases">
        <authorList>
            <person name="Pietrasiak N."/>
            <person name="Ward R."/>
            <person name="Stajich J.E."/>
            <person name="Kurbessoian T."/>
        </authorList>
    </citation>
    <scope>NUCLEOTIDE SEQUENCE</scope>
    <source>
        <strain evidence="2">UHER 2000/2452</strain>
    </source>
</reference>
<reference evidence="2" key="2">
    <citation type="journal article" date="2022" name="Microbiol. Resour. Announc.">
        <title>Metagenome Sequencing to Explore Phylogenomics of Terrestrial Cyanobacteria.</title>
        <authorList>
            <person name="Ward R.D."/>
            <person name="Stajich J.E."/>
            <person name="Johansen J.R."/>
            <person name="Huntemann M."/>
            <person name="Clum A."/>
            <person name="Foster B."/>
            <person name="Foster B."/>
            <person name="Roux S."/>
            <person name="Palaniappan K."/>
            <person name="Varghese N."/>
            <person name="Mukherjee S."/>
            <person name="Reddy T.B.K."/>
            <person name="Daum C."/>
            <person name="Copeland A."/>
            <person name="Chen I.A."/>
            <person name="Ivanova N.N."/>
            <person name="Kyrpides N.C."/>
            <person name="Shapiro N."/>
            <person name="Eloe-Fadrosh E.A."/>
            <person name="Pietrasiak N."/>
        </authorList>
    </citation>
    <scope>NUCLEOTIDE SEQUENCE</scope>
    <source>
        <strain evidence="2">UHER 2000/2452</strain>
    </source>
</reference>
<comment type="caution">
    <text evidence="2">The sequence shown here is derived from an EMBL/GenBank/DDBJ whole genome shotgun (WGS) entry which is preliminary data.</text>
</comment>
<dbReference type="Proteomes" id="UP000757435">
    <property type="component" value="Unassembled WGS sequence"/>
</dbReference>
<sequence length="584" mass="65889">MKQKSNGKENHNPGSQVDLPANCFDTADSSELDVAALKKRETRSSKTLPDLTSSSDTKLECLRIQIRSALTQNLTASATKAFKLQLRLDNPELGTQEIHELWEAIAQECDRVEEQAYLINDRLPALMQFQQQRLVLADYLWGDQGQLAKQLTAIAEAMPTAPEFLLTTLIPAAGSRIGAETQIVIKPSAGYVQPPIYRTLIVAPTGAKKTPAQNVILAALEALDTEEFNRWRDAQVIYEQKLYQYETCLRRKESTGERPMLPLPRKRYILGDSTIEAREQIHQENPRGFLIYRDEGSAHFTSRNKYRRGVGDDAETELSEFSGGAFTRDRKSGSLVVLRSAISRTGSIQWETLAGLMKGHEDHNGEWSRWLFCAAPTPLAKIDLFSADADTSSSAYSTLKRLYQKLDSISPAQYFLSNEAKIIFQTAQHRLVDWMQEENQPGLKAAYPKFESYLARLALWLHVVNAALGYGHPAQEINQQTMMRATQLTTYFINQLRLIYAYNSPQQHLAGVLLKMQVFAENKGHPVELREFKSGIWSLRKYTTAQIRDSLSTLVQFGCGSWVDGKYQPYFATTQPTLPQLLDI</sequence>
<evidence type="ECO:0000256" key="1">
    <source>
        <dbReference type="SAM" id="MobiDB-lite"/>
    </source>
</evidence>
<accession>A0A951QE28</accession>
<evidence type="ECO:0000313" key="3">
    <source>
        <dbReference type="Proteomes" id="UP000757435"/>
    </source>
</evidence>
<name>A0A951QE28_9CYAN</name>
<gene>
    <name evidence="2" type="ORF">KME15_13585</name>
</gene>
<organism evidence="2 3">
    <name type="scientific">Drouetiella hepatica Uher 2000/2452</name>
    <dbReference type="NCBI Taxonomy" id="904376"/>
    <lineage>
        <taxon>Bacteria</taxon>
        <taxon>Bacillati</taxon>
        <taxon>Cyanobacteriota</taxon>
        <taxon>Cyanophyceae</taxon>
        <taxon>Oculatellales</taxon>
        <taxon>Oculatellaceae</taxon>
        <taxon>Drouetiella</taxon>
    </lineage>
</organism>
<dbReference type="EMBL" id="JAHHHD010000014">
    <property type="protein sequence ID" value="MBW4659703.1"/>
    <property type="molecule type" value="Genomic_DNA"/>
</dbReference>
<feature type="compositionally biased region" description="Basic and acidic residues" evidence="1">
    <location>
        <begin position="1"/>
        <end position="11"/>
    </location>
</feature>
<dbReference type="AlphaFoldDB" id="A0A951QE28"/>
<dbReference type="Pfam" id="PF13148">
    <property type="entry name" value="DUF3987"/>
    <property type="match status" value="1"/>
</dbReference>